<dbReference type="OrthoDB" id="5630341at2"/>
<dbReference type="EMBL" id="LNYN01000010">
    <property type="protein sequence ID" value="KTD38479.1"/>
    <property type="molecule type" value="Genomic_DNA"/>
</dbReference>
<dbReference type="Pfam" id="PF12252">
    <property type="entry name" value="SidE_PDE"/>
    <property type="match status" value="1"/>
</dbReference>
<sequence length="761" mass="87444">MITLLLNDADSLCYKLIVNDQFVKYIKISDVATMTSELNLWLYEHQLGTLDLTVNIPYQLKFDKEALEREFYELLFASSYKKTVKLPVELQTSPVEPNLPVSFSYRNLEGYQRYWDFANGLKFALYELLSRDIIENPYIDEPNDFLQHHALIAYHPNHGTTHAIRQMLLASNYLTCIRLYGNKESSYVAQSLSAEEVACLELAAFLFRSGRTNERGWQSDLTYGPRSAAVFRQIALDLEFNSALVDVLALCFDYHAEHSVLPQLTNHSIQETEEKARLFTKLLKLSHESDLIRCFENFEEIKKPVEEELKQLLALHIDVSGVSDQFLSYAVTLCKQTGAPVAGPQYAELRDNGNRKLAVESANFPKTVLYRLIGVRPECNPGFKSPTQLWIEHEHHTQPDINSSGFLLKAHNKHGQDTEYVEGWNRKSIDIIPTEQCIDVERQYLDTHVSVYHSTTKASYALDLFCRKLAELNDGSKSIAWIRGIKSKPIGKVCESFERMKQIMSQDHALDNSEYNLWHILSCNPSLWQNADYASDESTVDYFYNNSSVTRLDFKCLINNILDQMGLLFGYELERNELYAKFQKLVTDERFGKQGVLYQYLIPHHLVDEIAYISKQNGIVDPENPSALETLVQLKTPGSEVRNQHTLQVRLFVPKLLTPEIAQQLVYKNYLNLEAHLREEFEKTVDDLSIMAVKGPTKGIVEKKVADEIRHSSKFFIPFFKTDRDLSKFVEKKDVVSTADAEECFLFSEEGSELFLKLTTN</sequence>
<evidence type="ECO:0000313" key="3">
    <source>
        <dbReference type="EMBL" id="STX62826.1"/>
    </source>
</evidence>
<dbReference type="Proteomes" id="UP000254040">
    <property type="component" value="Unassembled WGS sequence"/>
</dbReference>
<reference evidence="2 4" key="1">
    <citation type="submission" date="2015-11" db="EMBL/GenBank/DDBJ databases">
        <title>Genomic analysis of 38 Legionella species identifies large and diverse effector repertoires.</title>
        <authorList>
            <person name="Burstein D."/>
            <person name="Amaro F."/>
            <person name="Zusman T."/>
            <person name="Lifshitz Z."/>
            <person name="Cohen O."/>
            <person name="Gilbert J.A."/>
            <person name="Pupko T."/>
            <person name="Shuman H.A."/>
            <person name="Segal G."/>
        </authorList>
    </citation>
    <scope>NUCLEOTIDE SEQUENCE [LARGE SCALE GENOMIC DNA]</scope>
    <source>
        <strain evidence="2 4">ATCC 43877</strain>
    </source>
</reference>
<name>A0A378JWL3_9GAMM</name>
<dbReference type="AlphaFoldDB" id="A0A378JWL3"/>
<evidence type="ECO:0000313" key="5">
    <source>
        <dbReference type="Proteomes" id="UP000254040"/>
    </source>
</evidence>
<protein>
    <recommendedName>
        <fullName evidence="1">SidE PDE domain-containing protein</fullName>
    </recommendedName>
</protein>
<keyword evidence="4" id="KW-1185">Reference proteome</keyword>
<dbReference type="Proteomes" id="UP000054985">
    <property type="component" value="Unassembled WGS sequence"/>
</dbReference>
<gene>
    <name evidence="2" type="ORF">Lmor_0300</name>
    <name evidence="3" type="ORF">NCTC12239_01765</name>
</gene>
<dbReference type="InterPro" id="IPR021014">
    <property type="entry name" value="SidE_PDE"/>
</dbReference>
<evidence type="ECO:0000313" key="2">
    <source>
        <dbReference type="EMBL" id="KTD38479.1"/>
    </source>
</evidence>
<dbReference type="EMBL" id="UGOG01000001">
    <property type="protein sequence ID" value="STX62826.1"/>
    <property type="molecule type" value="Genomic_DNA"/>
</dbReference>
<dbReference type="STRING" id="39962.Lmor_0300"/>
<dbReference type="RefSeq" id="WP_028384590.1">
    <property type="nucleotide sequence ID" value="NZ_CAAAJG010000014.1"/>
</dbReference>
<reference evidence="3 5" key="2">
    <citation type="submission" date="2018-06" db="EMBL/GenBank/DDBJ databases">
        <authorList>
            <consortium name="Pathogen Informatics"/>
            <person name="Doyle S."/>
        </authorList>
    </citation>
    <scope>NUCLEOTIDE SEQUENCE [LARGE SCALE GENOMIC DNA]</scope>
    <source>
        <strain evidence="3 5">NCTC12239</strain>
    </source>
</reference>
<proteinExistence type="predicted"/>
<organism evidence="3 5">
    <name type="scientific">Legionella moravica</name>
    <dbReference type="NCBI Taxonomy" id="39962"/>
    <lineage>
        <taxon>Bacteria</taxon>
        <taxon>Pseudomonadati</taxon>
        <taxon>Pseudomonadota</taxon>
        <taxon>Gammaproteobacteria</taxon>
        <taxon>Legionellales</taxon>
        <taxon>Legionellaceae</taxon>
        <taxon>Legionella</taxon>
    </lineage>
</organism>
<evidence type="ECO:0000313" key="4">
    <source>
        <dbReference type="Proteomes" id="UP000054985"/>
    </source>
</evidence>
<evidence type="ECO:0000259" key="1">
    <source>
        <dbReference type="Pfam" id="PF12252"/>
    </source>
</evidence>
<feature type="domain" description="SidE PDE" evidence="1">
    <location>
        <begin position="132"/>
        <end position="341"/>
    </location>
</feature>
<accession>A0A378JWL3</accession>